<organism evidence="4 5">
    <name type="scientific">Natronorubrum texcoconense</name>
    <dbReference type="NCBI Taxonomy" id="1095776"/>
    <lineage>
        <taxon>Archaea</taxon>
        <taxon>Methanobacteriati</taxon>
        <taxon>Methanobacteriota</taxon>
        <taxon>Stenosarchaea group</taxon>
        <taxon>Halobacteria</taxon>
        <taxon>Halobacteriales</taxon>
        <taxon>Natrialbaceae</taxon>
        <taxon>Natronorubrum</taxon>
    </lineage>
</organism>
<dbReference type="AlphaFoldDB" id="A0A1G8ZS00"/>
<dbReference type="InterPro" id="IPR026371">
    <property type="entry name" value="PGF_CTERM"/>
</dbReference>
<dbReference type="EMBL" id="FNFE01000003">
    <property type="protein sequence ID" value="SDK17886.1"/>
    <property type="molecule type" value="Genomic_DNA"/>
</dbReference>
<evidence type="ECO:0000256" key="1">
    <source>
        <dbReference type="ARBA" id="ARBA00022729"/>
    </source>
</evidence>
<feature type="compositionally biased region" description="Low complexity" evidence="2">
    <location>
        <begin position="98"/>
        <end position="118"/>
    </location>
</feature>
<keyword evidence="3" id="KW-0472">Membrane</keyword>
<feature type="transmembrane region" description="Helical" evidence="3">
    <location>
        <begin position="218"/>
        <end position="237"/>
    </location>
</feature>
<keyword evidence="5" id="KW-1185">Reference proteome</keyword>
<sequence length="240" mass="24235">MTEPPTPRRTAALAVIVACALVGVLLAPVVVTAGDNATTFQFDPHELEAEPGETVTLDLVASTHGGYGGEGIDQLSMDLAYDSDALTVTDVEHGPMLAAENGGADANGSANGDVTNGDDATDGGGSATVDGSVDIDDEHGTVTIEQQREPSSDGAIGTDTAATITLEVAEDAPSTTTLEITDAEATLVTGYPQASLERDATITIGDGGESDADGDDTIPGFTALLAVAAIVAALFWFGRR</sequence>
<keyword evidence="3" id="KW-1133">Transmembrane helix</keyword>
<dbReference type="Gene3D" id="2.60.40.680">
    <property type="match status" value="1"/>
</dbReference>
<dbReference type="STRING" id="1095776.SAMN04515672_2436"/>
<protein>
    <submittedName>
        <fullName evidence="4">PGF-CTERM protein</fullName>
    </submittedName>
</protein>
<gene>
    <name evidence="4" type="ORF">SAMN04515672_2436</name>
</gene>
<evidence type="ECO:0000256" key="2">
    <source>
        <dbReference type="SAM" id="MobiDB-lite"/>
    </source>
</evidence>
<dbReference type="NCBIfam" id="TIGR04126">
    <property type="entry name" value="PGF_CTERM"/>
    <property type="match status" value="1"/>
</dbReference>
<dbReference type="SUPFAM" id="SSF49384">
    <property type="entry name" value="Carbohydrate-binding domain"/>
    <property type="match status" value="1"/>
</dbReference>
<feature type="region of interest" description="Disordered" evidence="2">
    <location>
        <begin position="97"/>
        <end position="135"/>
    </location>
</feature>
<proteinExistence type="predicted"/>
<dbReference type="GO" id="GO:0030115">
    <property type="term" value="C:S-layer"/>
    <property type="evidence" value="ECO:0007669"/>
    <property type="project" value="UniProtKB-SubCell"/>
</dbReference>
<accession>A0A1G8ZS00</accession>
<dbReference type="Proteomes" id="UP000198882">
    <property type="component" value="Unassembled WGS sequence"/>
</dbReference>
<dbReference type="GO" id="GO:0030246">
    <property type="term" value="F:carbohydrate binding"/>
    <property type="evidence" value="ECO:0007669"/>
    <property type="project" value="InterPro"/>
</dbReference>
<dbReference type="RefSeq" id="WP_090306454.1">
    <property type="nucleotide sequence ID" value="NZ_FNFE01000003.1"/>
</dbReference>
<reference evidence="5" key="1">
    <citation type="submission" date="2016-10" db="EMBL/GenBank/DDBJ databases">
        <authorList>
            <person name="Varghese N."/>
            <person name="Submissions S."/>
        </authorList>
    </citation>
    <scope>NUCLEOTIDE SEQUENCE [LARGE SCALE GENOMIC DNA]</scope>
    <source>
        <strain evidence="5">B4,CECT 8067,JCM 17497</strain>
    </source>
</reference>
<dbReference type="InterPro" id="IPR008965">
    <property type="entry name" value="CBM2/CBM3_carb-bd_dom_sf"/>
</dbReference>
<dbReference type="GO" id="GO:0005886">
    <property type="term" value="C:plasma membrane"/>
    <property type="evidence" value="ECO:0007669"/>
    <property type="project" value="UniProtKB-SubCell"/>
</dbReference>
<keyword evidence="1" id="KW-0732">Signal</keyword>
<evidence type="ECO:0000256" key="3">
    <source>
        <dbReference type="SAM" id="Phobius"/>
    </source>
</evidence>
<keyword evidence="3" id="KW-0812">Transmembrane</keyword>
<dbReference type="OrthoDB" id="205619at2157"/>
<name>A0A1G8ZS00_9EURY</name>
<evidence type="ECO:0000313" key="5">
    <source>
        <dbReference type="Proteomes" id="UP000198882"/>
    </source>
</evidence>
<evidence type="ECO:0000313" key="4">
    <source>
        <dbReference type="EMBL" id="SDK17886.1"/>
    </source>
</evidence>